<dbReference type="SUPFAM" id="SSF50978">
    <property type="entry name" value="WD40 repeat-like"/>
    <property type="match status" value="2"/>
</dbReference>
<dbReference type="PANTHER" id="PTHR45589">
    <property type="entry name" value="WD REPEAT DOMAIN 62, ISOFORM G"/>
    <property type="match status" value="1"/>
</dbReference>
<keyword evidence="1" id="KW-0853">WD repeat</keyword>
<dbReference type="InterPro" id="IPR015943">
    <property type="entry name" value="WD40/YVTN_repeat-like_dom_sf"/>
</dbReference>
<evidence type="ECO:0000256" key="1">
    <source>
        <dbReference type="PROSITE-ProRule" id="PRU00221"/>
    </source>
</evidence>
<dbReference type="InterPro" id="IPR036322">
    <property type="entry name" value="WD40_repeat_dom_sf"/>
</dbReference>
<feature type="domain" description="MABP1/WDR62 second WD40" evidence="2">
    <location>
        <begin position="352"/>
        <end position="667"/>
    </location>
</feature>
<dbReference type="Pfam" id="PF00400">
    <property type="entry name" value="WD40"/>
    <property type="match status" value="1"/>
</dbReference>
<dbReference type="SMART" id="SM00320">
    <property type="entry name" value="WD40"/>
    <property type="match status" value="8"/>
</dbReference>
<sequence>MGGKCNLKLLAKLERVFGSTACLSSVSVDAVTGLVAYPAGSTVVIHNPKTLSQVHLISSSKIKSPVFIWGDPKVRVWELNHTDRQSSGEQLAELKYHRLGITCVGFTKDSSQLISVGNQHDKSVVLWDWHKQTKLAENRLTSQVNAMAVCEKMFVTVGVRHVKFWYLEKTSGAGAVMLQGRSAILADHRNNTFVDVCCASRNRTFAITITKLLVEFVDKRFLVNIYELGGESPFSLTMGHQKLFIGFGGGNIRIFDVDTMSVELTLCKPHYLKCDIAESPKAGSSRPSSSSGHENRLYPDVHSIIYHEKSHMLTALYADRSIYNWQIGESGQIVKVSSQLFHVGPIFDLEVAKHSTAHHSAGTFFTGGADETVRIWNFDEKENSLLAPNIYSNELRKILYIGQGVDSLSEQSDKNFGGILSDTLDSTTGVRCLKISRNGEHLACGGRDGNICVFDLTTKSIEKVADFEAHDGEVLCLEYTDPYKVEGLNFLASGSRDRLIHIFDASNHYEHLIVIDDHSSSISSIKFLAVDNRLQIITYGTDKVLVIREVVAEPDSPLLTKRLNQISSQMGSNCLNLTSDGNILTACQDRQLRTFSPNGKLLKTVKGTNCDEGTLTKFCLDPSELFAATVCSDRYVYITDVSTGECVAMLTGQSDSVTSIQFTPDCR</sequence>
<name>A0A915ENI2_9BILA</name>
<organism evidence="3 4">
    <name type="scientific">Ditylenchus dipsaci</name>
    <dbReference type="NCBI Taxonomy" id="166011"/>
    <lineage>
        <taxon>Eukaryota</taxon>
        <taxon>Metazoa</taxon>
        <taxon>Ecdysozoa</taxon>
        <taxon>Nematoda</taxon>
        <taxon>Chromadorea</taxon>
        <taxon>Rhabditida</taxon>
        <taxon>Tylenchina</taxon>
        <taxon>Tylenchomorpha</taxon>
        <taxon>Sphaerularioidea</taxon>
        <taxon>Anguinidae</taxon>
        <taxon>Anguininae</taxon>
        <taxon>Ditylenchus</taxon>
    </lineage>
</organism>
<keyword evidence="3" id="KW-1185">Reference proteome</keyword>
<dbReference type="Proteomes" id="UP000887574">
    <property type="component" value="Unplaced"/>
</dbReference>
<evidence type="ECO:0000313" key="3">
    <source>
        <dbReference type="Proteomes" id="UP000887574"/>
    </source>
</evidence>
<protein>
    <submittedName>
        <fullName evidence="4">WD repeat domain 62</fullName>
    </submittedName>
</protein>
<dbReference type="PANTHER" id="PTHR45589:SF1">
    <property type="entry name" value="WD REPEAT DOMAIN 62, ISOFORM G"/>
    <property type="match status" value="1"/>
</dbReference>
<reference evidence="4" key="1">
    <citation type="submission" date="2022-11" db="UniProtKB">
        <authorList>
            <consortium name="WormBaseParasite"/>
        </authorList>
    </citation>
    <scope>IDENTIFICATION</scope>
</reference>
<dbReference type="AlphaFoldDB" id="A0A915ENI2"/>
<proteinExistence type="predicted"/>
<dbReference type="Gene3D" id="2.130.10.10">
    <property type="entry name" value="YVTN repeat-like/Quinoprotein amine dehydrogenase"/>
    <property type="match status" value="4"/>
</dbReference>
<accession>A0A915ENI2</accession>
<evidence type="ECO:0000313" key="4">
    <source>
        <dbReference type="WBParaSite" id="jg723.2"/>
    </source>
</evidence>
<dbReference type="PROSITE" id="PS50082">
    <property type="entry name" value="WD_REPEATS_2"/>
    <property type="match status" value="1"/>
</dbReference>
<dbReference type="Pfam" id="PF24782">
    <property type="entry name" value="WD40_MABP1-WDR62_2nd"/>
    <property type="match status" value="1"/>
</dbReference>
<dbReference type="GO" id="GO:0072686">
    <property type="term" value="C:mitotic spindle"/>
    <property type="evidence" value="ECO:0007669"/>
    <property type="project" value="TreeGrafter"/>
</dbReference>
<dbReference type="InterPro" id="IPR001680">
    <property type="entry name" value="WD40_rpt"/>
</dbReference>
<dbReference type="WBParaSite" id="jg723.2">
    <property type="protein sequence ID" value="jg723.2"/>
    <property type="gene ID" value="jg723"/>
</dbReference>
<evidence type="ECO:0000259" key="2">
    <source>
        <dbReference type="Pfam" id="PF24782"/>
    </source>
</evidence>
<dbReference type="InterPro" id="IPR052779">
    <property type="entry name" value="WDR62"/>
</dbReference>
<dbReference type="InterPro" id="IPR056162">
    <property type="entry name" value="WD40_MABP1-WDR62_2nd"/>
</dbReference>
<dbReference type="GO" id="GO:0007099">
    <property type="term" value="P:centriole replication"/>
    <property type="evidence" value="ECO:0007669"/>
    <property type="project" value="TreeGrafter"/>
</dbReference>
<feature type="repeat" description="WD" evidence="1">
    <location>
        <begin position="364"/>
        <end position="386"/>
    </location>
</feature>